<gene>
    <name evidence="1" type="ORF">BJ979_002171</name>
</gene>
<accession>A0A852YQN8</accession>
<evidence type="ECO:0000313" key="1">
    <source>
        <dbReference type="EMBL" id="NYG99545.1"/>
    </source>
</evidence>
<evidence type="ECO:0008006" key="3">
    <source>
        <dbReference type="Google" id="ProtNLM"/>
    </source>
</evidence>
<dbReference type="RefSeq" id="WP_179567793.1">
    <property type="nucleotide sequence ID" value="NZ_JACBZY010000001.1"/>
</dbReference>
<evidence type="ECO:0000313" key="2">
    <source>
        <dbReference type="Proteomes" id="UP000553888"/>
    </source>
</evidence>
<dbReference type="Proteomes" id="UP000553888">
    <property type="component" value="Unassembled WGS sequence"/>
</dbReference>
<comment type="caution">
    <text evidence="1">The sequence shown here is derived from an EMBL/GenBank/DDBJ whole genome shotgun (WGS) entry which is preliminary data.</text>
</comment>
<dbReference type="AlphaFoldDB" id="A0A852YQN8"/>
<proteinExistence type="predicted"/>
<keyword evidence="2" id="KW-1185">Reference proteome</keyword>
<name>A0A852YQN8_9MICO</name>
<reference evidence="1 2" key="1">
    <citation type="submission" date="2020-07" db="EMBL/GenBank/DDBJ databases">
        <title>Sequencing the genomes of 1000 actinobacteria strains.</title>
        <authorList>
            <person name="Klenk H.-P."/>
        </authorList>
    </citation>
    <scope>NUCLEOTIDE SEQUENCE [LARGE SCALE GENOMIC DNA]</scope>
    <source>
        <strain evidence="1 2">DSM 23141</strain>
    </source>
</reference>
<dbReference type="EMBL" id="JACBZY010000001">
    <property type="protein sequence ID" value="NYG99545.1"/>
    <property type="molecule type" value="Genomic_DNA"/>
</dbReference>
<protein>
    <recommendedName>
        <fullName evidence="3">Phage tail protein</fullName>
    </recommendedName>
</protein>
<sequence length="137" mass="14577">MAKIDVQTIVLEEGVFTLGSNDYSIPVTSCTLTPSGGSVLRAKGIGGIRQARLTKDDWSIALDVLQDVLTENSLTNYTFDHEGEIEEYTFTPVDGGPSYTGHVVLRPTVIGGSSEGILSASVTFECVEKPTKVAPTP</sequence>
<organism evidence="1 2">
    <name type="scientific">Schumannella luteola</name>
    <dbReference type="NCBI Taxonomy" id="472059"/>
    <lineage>
        <taxon>Bacteria</taxon>
        <taxon>Bacillati</taxon>
        <taxon>Actinomycetota</taxon>
        <taxon>Actinomycetes</taxon>
        <taxon>Micrococcales</taxon>
        <taxon>Microbacteriaceae</taxon>
        <taxon>Schumannella</taxon>
    </lineage>
</organism>